<evidence type="ECO:0000313" key="13">
    <source>
        <dbReference type="EMBL" id="AKJ68069.1"/>
    </source>
</evidence>
<dbReference type="PANTHER" id="PTHR33446">
    <property type="entry name" value="PROTEIN TONB-RELATED"/>
    <property type="match status" value="1"/>
</dbReference>
<evidence type="ECO:0000256" key="2">
    <source>
        <dbReference type="ARBA" id="ARBA00006555"/>
    </source>
</evidence>
<dbReference type="PROSITE" id="PS52015">
    <property type="entry name" value="TONB_CTD"/>
    <property type="match status" value="1"/>
</dbReference>
<dbReference type="InterPro" id="IPR006260">
    <property type="entry name" value="TonB/TolA_C"/>
</dbReference>
<keyword evidence="4" id="KW-1003">Cell membrane</keyword>
<dbReference type="AlphaFoldDB" id="A0A0G3EPX4"/>
<evidence type="ECO:0000256" key="9">
    <source>
        <dbReference type="ARBA" id="ARBA00023136"/>
    </source>
</evidence>
<comment type="subcellular location">
    <subcellularLocation>
        <location evidence="1">Cell inner membrane</location>
        <topology evidence="1">Single-pass membrane protein</topology>
        <orientation evidence="1">Periplasmic side</orientation>
    </subcellularLocation>
</comment>
<feature type="region of interest" description="Disordered" evidence="10">
    <location>
        <begin position="58"/>
        <end position="77"/>
    </location>
</feature>
<evidence type="ECO:0000256" key="10">
    <source>
        <dbReference type="SAM" id="MobiDB-lite"/>
    </source>
</evidence>
<organism evidence="13 14">
    <name type="scientific">Pandoraea thiooxydans</name>
    <dbReference type="NCBI Taxonomy" id="445709"/>
    <lineage>
        <taxon>Bacteria</taxon>
        <taxon>Pseudomonadati</taxon>
        <taxon>Pseudomonadota</taxon>
        <taxon>Betaproteobacteria</taxon>
        <taxon>Burkholderiales</taxon>
        <taxon>Burkholderiaceae</taxon>
        <taxon>Pandoraea</taxon>
    </lineage>
</organism>
<dbReference type="EMBL" id="CP011568">
    <property type="protein sequence ID" value="AKJ68069.1"/>
    <property type="molecule type" value="Genomic_DNA"/>
</dbReference>
<evidence type="ECO:0000256" key="1">
    <source>
        <dbReference type="ARBA" id="ARBA00004383"/>
    </source>
</evidence>
<evidence type="ECO:0000259" key="12">
    <source>
        <dbReference type="PROSITE" id="PS52015"/>
    </source>
</evidence>
<keyword evidence="6 11" id="KW-0812">Transmembrane</keyword>
<dbReference type="Gene3D" id="3.30.1150.10">
    <property type="match status" value="1"/>
</dbReference>
<dbReference type="InterPro" id="IPR037682">
    <property type="entry name" value="TonB_C"/>
</dbReference>
<dbReference type="NCBIfam" id="TIGR01352">
    <property type="entry name" value="tonB_Cterm"/>
    <property type="match status" value="1"/>
</dbReference>
<dbReference type="GO" id="GO:0055085">
    <property type="term" value="P:transmembrane transport"/>
    <property type="evidence" value="ECO:0007669"/>
    <property type="project" value="InterPro"/>
</dbReference>
<keyword evidence="8 11" id="KW-1133">Transmembrane helix</keyword>
<dbReference type="GO" id="GO:0098797">
    <property type="term" value="C:plasma membrane protein complex"/>
    <property type="evidence" value="ECO:0007669"/>
    <property type="project" value="TreeGrafter"/>
</dbReference>
<evidence type="ECO:0000256" key="5">
    <source>
        <dbReference type="ARBA" id="ARBA00022519"/>
    </source>
</evidence>
<keyword evidence="7" id="KW-0653">Protein transport</keyword>
<keyword evidence="5" id="KW-0997">Cell inner membrane</keyword>
<sequence>MPGLAHDGKRLFRAAALAAVVEALLLGGGYLFLSRKPVAPPPVPITLLAIAQAPKPVPAPPKPVAPVSPPPVKPPPPVRRVIHHVVPTARPKPQPIPKAPAPPPPAPAPATQAAPPPVPQPPPPAAPVAAAAPGANFASALRAAIQAALRYPVAARMGGMTGRTRVAFDYRDGVVSHVRVVISSGVGLLDRAALAAVREAAVPKPKPAFAGKTFAEQLWVTFNLNNDE</sequence>
<keyword evidence="3" id="KW-0813">Transport</keyword>
<keyword evidence="14" id="KW-1185">Reference proteome</keyword>
<dbReference type="KEGG" id="ptx:ABW99_07435"/>
<dbReference type="PATRIC" id="fig|445709.3.peg.1587"/>
<feature type="compositionally biased region" description="Pro residues" evidence="10">
    <location>
        <begin position="90"/>
        <end position="126"/>
    </location>
</feature>
<reference evidence="14" key="1">
    <citation type="submission" date="2015-06" db="EMBL/GenBank/DDBJ databases">
        <authorList>
            <person name="Lim Y.L."/>
            <person name="Ee R."/>
            <person name="Yong D."/>
            <person name="How K.Y."/>
            <person name="Yin W.F."/>
            <person name="Chan K.G."/>
        </authorList>
    </citation>
    <scope>NUCLEOTIDE SEQUENCE [LARGE SCALE GENOMIC DNA]</scope>
    <source>
        <strain evidence="14">DSM 25325</strain>
    </source>
</reference>
<dbReference type="OrthoDB" id="9157102at2"/>
<evidence type="ECO:0000256" key="11">
    <source>
        <dbReference type="SAM" id="Phobius"/>
    </source>
</evidence>
<proteinExistence type="inferred from homology"/>
<evidence type="ECO:0000256" key="6">
    <source>
        <dbReference type="ARBA" id="ARBA00022692"/>
    </source>
</evidence>
<protein>
    <recommendedName>
        <fullName evidence="12">TonB C-terminal domain-containing protein</fullName>
    </recommendedName>
</protein>
<dbReference type="STRING" id="445709.ABW99_07435"/>
<feature type="transmembrane region" description="Helical" evidence="11">
    <location>
        <begin position="12"/>
        <end position="33"/>
    </location>
</feature>
<feature type="domain" description="TonB C-terminal" evidence="12">
    <location>
        <begin position="136"/>
        <end position="228"/>
    </location>
</feature>
<keyword evidence="9 11" id="KW-0472">Membrane</keyword>
<dbReference type="SUPFAM" id="SSF74653">
    <property type="entry name" value="TolA/TonB C-terminal domain"/>
    <property type="match status" value="1"/>
</dbReference>
<feature type="region of interest" description="Disordered" evidence="10">
    <location>
        <begin position="88"/>
        <end position="129"/>
    </location>
</feature>
<dbReference type="RefSeq" id="WP_072628631.1">
    <property type="nucleotide sequence ID" value="NZ_CP014839.1"/>
</dbReference>
<accession>A0A0G3EPX4</accession>
<dbReference type="PRINTS" id="PR01217">
    <property type="entry name" value="PRICHEXTENSN"/>
</dbReference>
<dbReference type="GO" id="GO:0031992">
    <property type="term" value="F:energy transducer activity"/>
    <property type="evidence" value="ECO:0007669"/>
    <property type="project" value="TreeGrafter"/>
</dbReference>
<evidence type="ECO:0000256" key="4">
    <source>
        <dbReference type="ARBA" id="ARBA00022475"/>
    </source>
</evidence>
<dbReference type="PANTHER" id="PTHR33446:SF2">
    <property type="entry name" value="PROTEIN TONB"/>
    <property type="match status" value="1"/>
</dbReference>
<name>A0A0G3EPX4_9BURK</name>
<dbReference type="InterPro" id="IPR051045">
    <property type="entry name" value="TonB-dependent_transducer"/>
</dbReference>
<evidence type="ECO:0000256" key="8">
    <source>
        <dbReference type="ARBA" id="ARBA00022989"/>
    </source>
</evidence>
<dbReference type="Pfam" id="PF03544">
    <property type="entry name" value="TonB_C"/>
    <property type="match status" value="1"/>
</dbReference>
<evidence type="ECO:0000256" key="7">
    <source>
        <dbReference type="ARBA" id="ARBA00022927"/>
    </source>
</evidence>
<gene>
    <name evidence="13" type="ORF">ABW99_07435</name>
</gene>
<dbReference type="Proteomes" id="UP000036700">
    <property type="component" value="Chromosome"/>
</dbReference>
<comment type="similarity">
    <text evidence="2">Belongs to the TonB family.</text>
</comment>
<evidence type="ECO:0000256" key="3">
    <source>
        <dbReference type="ARBA" id="ARBA00022448"/>
    </source>
</evidence>
<evidence type="ECO:0000313" key="14">
    <source>
        <dbReference type="Proteomes" id="UP000036700"/>
    </source>
</evidence>
<dbReference type="GO" id="GO:0015031">
    <property type="term" value="P:protein transport"/>
    <property type="evidence" value="ECO:0007669"/>
    <property type="project" value="UniProtKB-KW"/>
</dbReference>